<comment type="caution">
    <text evidence="1">The sequence shown here is derived from an EMBL/GenBank/DDBJ whole genome shotgun (WGS) entry which is preliminary data.</text>
</comment>
<dbReference type="SUPFAM" id="SSF49464">
    <property type="entry name" value="Carboxypeptidase regulatory domain-like"/>
    <property type="match status" value="1"/>
</dbReference>
<protein>
    <recommendedName>
        <fullName evidence="2">PEGA domain-containing protein</fullName>
    </recommendedName>
</protein>
<sequence>MSRTFTGKAGRVKMKLAPGEYVMKVIIPGYKWKKIKLVLKPGETRAFRVGLE</sequence>
<evidence type="ECO:0000313" key="1">
    <source>
        <dbReference type="EMBL" id="GAH29225.1"/>
    </source>
</evidence>
<dbReference type="InterPro" id="IPR008969">
    <property type="entry name" value="CarboxyPept-like_regulatory"/>
</dbReference>
<reference evidence="1" key="1">
    <citation type="journal article" date="2014" name="Front. Microbiol.">
        <title>High frequency of phylogenetically diverse reductive dehalogenase-homologous genes in deep subseafloor sedimentary metagenomes.</title>
        <authorList>
            <person name="Kawai M."/>
            <person name="Futagami T."/>
            <person name="Toyoda A."/>
            <person name="Takaki Y."/>
            <person name="Nishi S."/>
            <person name="Hori S."/>
            <person name="Arai W."/>
            <person name="Tsubouchi T."/>
            <person name="Morono Y."/>
            <person name="Uchiyama I."/>
            <person name="Ito T."/>
            <person name="Fujiyama A."/>
            <person name="Inagaki F."/>
            <person name="Takami H."/>
        </authorList>
    </citation>
    <scope>NUCLEOTIDE SEQUENCE</scope>
    <source>
        <strain evidence="1">Expedition CK06-06</strain>
    </source>
</reference>
<evidence type="ECO:0008006" key="2">
    <source>
        <dbReference type="Google" id="ProtNLM"/>
    </source>
</evidence>
<organism evidence="1">
    <name type="scientific">marine sediment metagenome</name>
    <dbReference type="NCBI Taxonomy" id="412755"/>
    <lineage>
        <taxon>unclassified sequences</taxon>
        <taxon>metagenomes</taxon>
        <taxon>ecological metagenomes</taxon>
    </lineage>
</organism>
<gene>
    <name evidence="1" type="ORF">S01H4_66987</name>
</gene>
<name>X1F9J0_9ZZZZ</name>
<dbReference type="EMBL" id="BART01041818">
    <property type="protein sequence ID" value="GAH29225.1"/>
    <property type="molecule type" value="Genomic_DNA"/>
</dbReference>
<dbReference type="AlphaFoldDB" id="X1F9J0"/>
<accession>X1F9J0</accession>
<proteinExistence type="predicted"/>
<feature type="non-terminal residue" evidence="1">
    <location>
        <position position="52"/>
    </location>
</feature>